<keyword evidence="2" id="KW-0812">Transmembrane</keyword>
<evidence type="ECO:0000313" key="3">
    <source>
        <dbReference type="EMBL" id="CCC46482.1"/>
    </source>
</evidence>
<accession>G0TRB8</accession>
<feature type="transmembrane region" description="Helical" evidence="2">
    <location>
        <begin position="54"/>
        <end position="74"/>
    </location>
</feature>
<feature type="compositionally biased region" description="Basic and acidic residues" evidence="1">
    <location>
        <begin position="94"/>
        <end position="106"/>
    </location>
</feature>
<dbReference type="AlphaFoldDB" id="G0TRB8"/>
<gene>
    <name evidence="3" type="ORF">TVY486_0101300</name>
</gene>
<keyword evidence="2" id="KW-0472">Membrane</keyword>
<sequence length="106" mass="11669">MPEEAGLPWVARVINHILTPGSALSPVVCVAFNVVMGALFFCWLCLVISMPWNIHLWVFGLLGLGLAISTNWLFKELGGCRSELNELGGMESQTPHKGDVEMKKDE</sequence>
<feature type="transmembrane region" description="Helical" evidence="2">
    <location>
        <begin position="23"/>
        <end position="47"/>
    </location>
</feature>
<dbReference type="EMBL" id="HE573017">
    <property type="protein sequence ID" value="CCC46482.1"/>
    <property type="molecule type" value="Genomic_DNA"/>
</dbReference>
<dbReference type="VEuPathDB" id="TriTrypDB:TvY486_0101300"/>
<evidence type="ECO:0000256" key="2">
    <source>
        <dbReference type="SAM" id="Phobius"/>
    </source>
</evidence>
<name>G0TRB8_TRYVY</name>
<reference evidence="3" key="1">
    <citation type="journal article" date="2012" name="Proc. Natl. Acad. Sci. U.S.A.">
        <title>Antigenic diversity is generated by distinct evolutionary mechanisms in African trypanosome species.</title>
        <authorList>
            <person name="Jackson A.P."/>
            <person name="Berry A."/>
            <person name="Aslett M."/>
            <person name="Allison H.C."/>
            <person name="Burton P."/>
            <person name="Vavrova-Anderson J."/>
            <person name="Brown R."/>
            <person name="Browne H."/>
            <person name="Corton N."/>
            <person name="Hauser H."/>
            <person name="Gamble J."/>
            <person name="Gilderthorp R."/>
            <person name="Marcello L."/>
            <person name="McQuillan J."/>
            <person name="Otto T.D."/>
            <person name="Quail M.A."/>
            <person name="Sanders M.J."/>
            <person name="van Tonder A."/>
            <person name="Ginger M.L."/>
            <person name="Field M.C."/>
            <person name="Barry J.D."/>
            <person name="Hertz-Fowler C."/>
            <person name="Berriman M."/>
        </authorList>
    </citation>
    <scope>NUCLEOTIDE SEQUENCE</scope>
    <source>
        <strain evidence="3">Y486</strain>
    </source>
</reference>
<feature type="region of interest" description="Disordered" evidence="1">
    <location>
        <begin position="87"/>
        <end position="106"/>
    </location>
</feature>
<keyword evidence="2" id="KW-1133">Transmembrane helix</keyword>
<dbReference type="Pfam" id="PF08636">
    <property type="entry name" value="Pkr1"/>
    <property type="match status" value="1"/>
</dbReference>
<protein>
    <submittedName>
        <fullName evidence="3">Uncharacterized protein</fullName>
    </submittedName>
</protein>
<dbReference type="InterPro" id="IPR013945">
    <property type="entry name" value="Pkr1"/>
</dbReference>
<proteinExistence type="predicted"/>
<evidence type="ECO:0000256" key="1">
    <source>
        <dbReference type="SAM" id="MobiDB-lite"/>
    </source>
</evidence>
<organism evidence="3">
    <name type="scientific">Trypanosoma vivax (strain Y486)</name>
    <dbReference type="NCBI Taxonomy" id="1055687"/>
    <lineage>
        <taxon>Eukaryota</taxon>
        <taxon>Discoba</taxon>
        <taxon>Euglenozoa</taxon>
        <taxon>Kinetoplastea</taxon>
        <taxon>Metakinetoplastina</taxon>
        <taxon>Trypanosomatida</taxon>
        <taxon>Trypanosomatidae</taxon>
        <taxon>Trypanosoma</taxon>
        <taxon>Duttonella</taxon>
    </lineage>
</organism>
<dbReference type="GO" id="GO:0070072">
    <property type="term" value="P:vacuolar proton-transporting V-type ATPase complex assembly"/>
    <property type="evidence" value="ECO:0007669"/>
    <property type="project" value="InterPro"/>
</dbReference>